<name>A0A5B0EF06_9MICC</name>
<keyword evidence="2" id="KW-0482">Metalloprotease</keyword>
<evidence type="ECO:0000256" key="1">
    <source>
        <dbReference type="SAM" id="Phobius"/>
    </source>
</evidence>
<feature type="transmembrane region" description="Helical" evidence="1">
    <location>
        <begin position="55"/>
        <end position="77"/>
    </location>
</feature>
<feature type="transmembrane region" description="Helical" evidence="1">
    <location>
        <begin position="259"/>
        <end position="277"/>
    </location>
</feature>
<dbReference type="PANTHER" id="PTHR36844">
    <property type="entry name" value="PROTEASE PRSW"/>
    <property type="match status" value="1"/>
</dbReference>
<feature type="transmembrane region" description="Helical" evidence="1">
    <location>
        <begin position="221"/>
        <end position="247"/>
    </location>
</feature>
<sequence length="409" mass="44553">MRITSHPQQPTPHLSPHADPLDPWATSFAHGSPGYPPGSNPSAGPRKLHHGIGSAVTWALVGCTVVLLGVAWFLSAIFGSGTVLWLGILAMVPLGLCLLGLRWVDRWDPEPRVLLLLALFWGAGASVAGSLLVGDIFTEVFFDPTGALNMDLFGAVIQAPIVEELAKGAGVLLIFWINRAHFDGPIDGIVYGGLVGAGFAFTENILYFADSYLGAAAPEELATVFVLRGLFSPFAHVMFTAWTGFALGMCAERGARRRWPLYLLLGLMPAMIGHFLWNGGIGILFSDFLSFYFMLQVPLFVASIVAVLLLQRAERKLTRLRLDEYRASGWFTAAEVTMFATRAGRRQARRWASAIGRRRIMKDFTSTAMNLAAVRHRIAAGNATGFDVSREVALLHQSHRQRAQLLAGI</sequence>
<dbReference type="Pfam" id="PF13367">
    <property type="entry name" value="PrsW-protease"/>
    <property type="match status" value="1"/>
</dbReference>
<dbReference type="EMBL" id="VOBL01000010">
    <property type="protein sequence ID" value="KAA0976381.1"/>
    <property type="molecule type" value="Genomic_DNA"/>
</dbReference>
<dbReference type="GO" id="GO:0008237">
    <property type="term" value="F:metallopeptidase activity"/>
    <property type="evidence" value="ECO:0007669"/>
    <property type="project" value="UniProtKB-KW"/>
</dbReference>
<feature type="transmembrane region" description="Helical" evidence="1">
    <location>
        <begin position="83"/>
        <end position="101"/>
    </location>
</feature>
<dbReference type="GO" id="GO:0006508">
    <property type="term" value="P:proteolysis"/>
    <property type="evidence" value="ECO:0007669"/>
    <property type="project" value="UniProtKB-KW"/>
</dbReference>
<dbReference type="PANTHER" id="PTHR36844:SF1">
    <property type="entry name" value="PROTEASE PRSW"/>
    <property type="match status" value="1"/>
</dbReference>
<dbReference type="Proteomes" id="UP000323856">
    <property type="component" value="Unassembled WGS sequence"/>
</dbReference>
<evidence type="ECO:0000313" key="2">
    <source>
        <dbReference type="EMBL" id="KAA0976381.1"/>
    </source>
</evidence>
<keyword evidence="1" id="KW-0472">Membrane</keyword>
<feature type="transmembrane region" description="Helical" evidence="1">
    <location>
        <begin position="153"/>
        <end position="177"/>
    </location>
</feature>
<feature type="transmembrane region" description="Helical" evidence="1">
    <location>
        <begin position="113"/>
        <end position="133"/>
    </location>
</feature>
<dbReference type="AlphaFoldDB" id="A0A5B0EF06"/>
<organism evidence="2 3">
    <name type="scientific">Paeniglutamicibacter gangotriensis</name>
    <dbReference type="NCBI Taxonomy" id="254787"/>
    <lineage>
        <taxon>Bacteria</taxon>
        <taxon>Bacillati</taxon>
        <taxon>Actinomycetota</taxon>
        <taxon>Actinomycetes</taxon>
        <taxon>Micrococcales</taxon>
        <taxon>Micrococcaceae</taxon>
        <taxon>Paeniglutamicibacter</taxon>
    </lineage>
</organism>
<comment type="caution">
    <text evidence="2">The sequence shown here is derived from an EMBL/GenBank/DDBJ whole genome shotgun (WGS) entry which is preliminary data.</text>
</comment>
<dbReference type="InterPro" id="IPR026898">
    <property type="entry name" value="PrsW"/>
</dbReference>
<protein>
    <submittedName>
        <fullName evidence="2">PrsW family intramembrane metalloprotease</fullName>
    </submittedName>
</protein>
<keyword evidence="1" id="KW-0812">Transmembrane</keyword>
<feature type="transmembrane region" description="Helical" evidence="1">
    <location>
        <begin position="289"/>
        <end position="310"/>
    </location>
</feature>
<keyword evidence="2" id="KW-0378">Hydrolase</keyword>
<accession>A0A5B0EF06</accession>
<gene>
    <name evidence="2" type="ORF">FQ154_10955</name>
</gene>
<feature type="transmembrane region" description="Helical" evidence="1">
    <location>
        <begin position="189"/>
        <end position="209"/>
    </location>
</feature>
<dbReference type="OrthoDB" id="9785431at2"/>
<evidence type="ECO:0000313" key="3">
    <source>
        <dbReference type="Proteomes" id="UP000323856"/>
    </source>
</evidence>
<proteinExistence type="predicted"/>
<reference evidence="2 3" key="1">
    <citation type="submission" date="2019-07" db="EMBL/GenBank/DDBJ databases">
        <title>Analysis of the biochemical properties, biological activity and biotechnological potential of siderophores and biosurfactants produced by Antarctic psychrotolerant bacteria.</title>
        <authorList>
            <person name="Styczynski M."/>
            <person name="Krucon T."/>
            <person name="Decewicz P."/>
            <person name="Dziewit L."/>
        </authorList>
    </citation>
    <scope>NUCLEOTIDE SEQUENCE [LARGE SCALE GENOMIC DNA]</scope>
    <source>
        <strain evidence="2 3">ANT_H27</strain>
    </source>
</reference>
<keyword evidence="2" id="KW-0645">Protease</keyword>
<keyword evidence="1" id="KW-1133">Transmembrane helix</keyword>
<dbReference type="RefSeq" id="WP_149619739.1">
    <property type="nucleotide sequence ID" value="NZ_VOBL01000010.1"/>
</dbReference>